<dbReference type="EMBL" id="FQ790362">
    <property type="protein sequence ID" value="CCD57090.1"/>
    <property type="molecule type" value="Genomic_DNA"/>
</dbReference>
<dbReference type="OrthoDB" id="5215911at2759"/>
<protein>
    <submittedName>
        <fullName evidence="2">Uncharacterized protein</fullName>
    </submittedName>
</protein>
<name>G2YZP2_BOTF4</name>
<evidence type="ECO:0000313" key="3">
    <source>
        <dbReference type="Proteomes" id="UP000008177"/>
    </source>
</evidence>
<sequence length="76" mass="8390">MYSANRSTPNMSQVTIEDVLDTEYIIDGNHPATSLLFQWLTEYIVDHSLNHSRSGGDPSNIIMVPRPTTCGGDPLV</sequence>
<dbReference type="AlphaFoldDB" id="G2YZP2"/>
<evidence type="ECO:0000313" key="2">
    <source>
        <dbReference type="EMBL" id="CCD57090.1"/>
    </source>
</evidence>
<gene>
    <name evidence="2" type="ORF">BofuT4_uP143520.1</name>
</gene>
<evidence type="ECO:0000256" key="1">
    <source>
        <dbReference type="SAM" id="MobiDB-lite"/>
    </source>
</evidence>
<proteinExistence type="predicted"/>
<dbReference type="InParanoid" id="G2YZP2"/>
<organism evidence="2 3">
    <name type="scientific">Botryotinia fuckeliana (strain T4)</name>
    <name type="common">Noble rot fungus</name>
    <name type="synonym">Botrytis cinerea</name>
    <dbReference type="NCBI Taxonomy" id="999810"/>
    <lineage>
        <taxon>Eukaryota</taxon>
        <taxon>Fungi</taxon>
        <taxon>Dikarya</taxon>
        <taxon>Ascomycota</taxon>
        <taxon>Pezizomycotina</taxon>
        <taxon>Leotiomycetes</taxon>
        <taxon>Helotiales</taxon>
        <taxon>Sclerotiniaceae</taxon>
        <taxon>Botrytis</taxon>
    </lineage>
</organism>
<reference evidence="3" key="1">
    <citation type="journal article" date="2011" name="PLoS Genet.">
        <title>Genomic analysis of the necrotrophic fungal pathogens Sclerotinia sclerotiorum and Botrytis cinerea.</title>
        <authorList>
            <person name="Amselem J."/>
            <person name="Cuomo C.A."/>
            <person name="van Kan J.A."/>
            <person name="Viaud M."/>
            <person name="Benito E.P."/>
            <person name="Couloux A."/>
            <person name="Coutinho P.M."/>
            <person name="de Vries R.P."/>
            <person name="Dyer P.S."/>
            <person name="Fillinger S."/>
            <person name="Fournier E."/>
            <person name="Gout L."/>
            <person name="Hahn M."/>
            <person name="Kohn L."/>
            <person name="Lapalu N."/>
            <person name="Plummer K.M."/>
            <person name="Pradier J.M."/>
            <person name="Quevillon E."/>
            <person name="Sharon A."/>
            <person name="Simon A."/>
            <person name="ten Have A."/>
            <person name="Tudzynski B."/>
            <person name="Tudzynski P."/>
            <person name="Wincker P."/>
            <person name="Andrew M."/>
            <person name="Anthouard V."/>
            <person name="Beever R.E."/>
            <person name="Beffa R."/>
            <person name="Benoit I."/>
            <person name="Bouzid O."/>
            <person name="Brault B."/>
            <person name="Chen Z."/>
            <person name="Choquer M."/>
            <person name="Collemare J."/>
            <person name="Cotton P."/>
            <person name="Danchin E.G."/>
            <person name="Da Silva C."/>
            <person name="Gautier A."/>
            <person name="Giraud C."/>
            <person name="Giraud T."/>
            <person name="Gonzalez C."/>
            <person name="Grossetete S."/>
            <person name="Guldener U."/>
            <person name="Henrissat B."/>
            <person name="Howlett B.J."/>
            <person name="Kodira C."/>
            <person name="Kretschmer M."/>
            <person name="Lappartient A."/>
            <person name="Leroch M."/>
            <person name="Levis C."/>
            <person name="Mauceli E."/>
            <person name="Neuveglise C."/>
            <person name="Oeser B."/>
            <person name="Pearson M."/>
            <person name="Poulain J."/>
            <person name="Poussereau N."/>
            <person name="Quesneville H."/>
            <person name="Rascle C."/>
            <person name="Schumacher J."/>
            <person name="Segurens B."/>
            <person name="Sexton A."/>
            <person name="Silva E."/>
            <person name="Sirven C."/>
            <person name="Soanes D.M."/>
            <person name="Talbot N.J."/>
            <person name="Templeton M."/>
            <person name="Yandava C."/>
            <person name="Yarden O."/>
            <person name="Zeng Q."/>
            <person name="Rollins J.A."/>
            <person name="Lebrun M.H."/>
            <person name="Dickman M."/>
        </authorList>
    </citation>
    <scope>NUCLEOTIDE SEQUENCE [LARGE SCALE GENOMIC DNA]</scope>
    <source>
        <strain evidence="3">T4</strain>
    </source>
</reference>
<dbReference type="HOGENOM" id="CLU_2654241_0_0_1"/>
<dbReference type="Proteomes" id="UP000008177">
    <property type="component" value="Unplaced contigs"/>
</dbReference>
<feature type="region of interest" description="Disordered" evidence="1">
    <location>
        <begin position="55"/>
        <end position="76"/>
    </location>
</feature>
<accession>G2YZP2</accession>